<keyword evidence="1" id="KW-0409">Iron storage</keyword>
<organism evidence="5 6">
    <name type="scientific">Castellaniella defragrans</name>
    <name type="common">Alcaligenes defragrans</name>
    <dbReference type="NCBI Taxonomy" id="75697"/>
    <lineage>
        <taxon>Bacteria</taxon>
        <taxon>Pseudomonadati</taxon>
        <taxon>Pseudomonadota</taxon>
        <taxon>Betaproteobacteria</taxon>
        <taxon>Burkholderiales</taxon>
        <taxon>Alcaligenaceae</taxon>
        <taxon>Castellaniella</taxon>
    </lineage>
</organism>
<proteinExistence type="predicted"/>
<dbReference type="Gene3D" id="1.20.1260.10">
    <property type="match status" value="1"/>
</dbReference>
<dbReference type="SUPFAM" id="SSF47240">
    <property type="entry name" value="Ferritin-like"/>
    <property type="match status" value="1"/>
</dbReference>
<evidence type="ECO:0000313" key="5">
    <source>
        <dbReference type="EMBL" id="MBB6083027.1"/>
    </source>
</evidence>
<feature type="binding site" evidence="3">
    <location>
        <position position="142"/>
    </location>
    <ligand>
        <name>Fe cation</name>
        <dbReference type="ChEBI" id="CHEBI:24875"/>
    </ligand>
</feature>
<evidence type="ECO:0000259" key="4">
    <source>
        <dbReference type="PROSITE" id="PS50905"/>
    </source>
</evidence>
<keyword evidence="5" id="KW-0560">Oxidoreductase</keyword>
<feature type="binding site" evidence="3">
    <location>
        <position position="95"/>
    </location>
    <ligand>
        <name>Fe cation</name>
        <dbReference type="ChEBI" id="CHEBI:24875"/>
    </ligand>
</feature>
<evidence type="ECO:0000256" key="2">
    <source>
        <dbReference type="ARBA" id="ARBA00023004"/>
    </source>
</evidence>
<dbReference type="PANTHER" id="PTHR30295">
    <property type="entry name" value="BACTERIOFERRITIN"/>
    <property type="match status" value="1"/>
</dbReference>
<dbReference type="GO" id="GO:0020037">
    <property type="term" value="F:heme binding"/>
    <property type="evidence" value="ECO:0007669"/>
    <property type="project" value="TreeGrafter"/>
</dbReference>
<dbReference type="Proteomes" id="UP000541136">
    <property type="component" value="Unassembled WGS sequence"/>
</dbReference>
<dbReference type="PIRSF" id="PIRSF018063">
    <property type="entry name" value="Ferrtn_UCP018063"/>
    <property type="match status" value="1"/>
</dbReference>
<accession>A0A7W9TP59</accession>
<reference evidence="5 6" key="1">
    <citation type="submission" date="2020-08" db="EMBL/GenBank/DDBJ databases">
        <title>Genomic Encyclopedia of Type Strains, Phase IV (KMG-IV): sequencing the most valuable type-strain genomes for metagenomic binning, comparative biology and taxonomic classification.</title>
        <authorList>
            <person name="Goeker M."/>
        </authorList>
    </citation>
    <scope>NUCLEOTIDE SEQUENCE [LARGE SCALE GENOMIC DNA]</scope>
    <source>
        <strain evidence="5 6">DSM 12141</strain>
    </source>
</reference>
<name>A0A7W9TP59_CASDE</name>
<feature type="binding site" evidence="3">
    <location>
        <position position="174"/>
    </location>
    <ligand>
        <name>Fe cation</name>
        <dbReference type="ChEBI" id="CHEBI:24875"/>
    </ligand>
</feature>
<feature type="binding site" evidence="3">
    <location>
        <position position="177"/>
    </location>
    <ligand>
        <name>Fe cation</name>
        <dbReference type="ChEBI" id="CHEBI:24875"/>
    </ligand>
</feature>
<dbReference type="CDD" id="cd00657">
    <property type="entry name" value="Ferritin_like"/>
    <property type="match status" value="1"/>
</dbReference>
<dbReference type="InterPro" id="IPR009040">
    <property type="entry name" value="Ferritin-like_diiron"/>
</dbReference>
<dbReference type="GO" id="GO:0008199">
    <property type="term" value="F:ferric iron binding"/>
    <property type="evidence" value="ECO:0007669"/>
    <property type="project" value="InterPro"/>
</dbReference>
<dbReference type="InterPro" id="IPR012347">
    <property type="entry name" value="Ferritin-like"/>
</dbReference>
<evidence type="ECO:0000256" key="1">
    <source>
        <dbReference type="ARBA" id="ARBA00022434"/>
    </source>
</evidence>
<dbReference type="InterPro" id="IPR009078">
    <property type="entry name" value="Ferritin-like_SF"/>
</dbReference>
<feature type="domain" description="Ferritin-like diiron" evidence="4">
    <location>
        <begin position="42"/>
        <end position="186"/>
    </location>
</feature>
<dbReference type="Pfam" id="PF00210">
    <property type="entry name" value="Ferritin"/>
    <property type="match status" value="1"/>
</dbReference>
<dbReference type="GO" id="GO:0005829">
    <property type="term" value="C:cytosol"/>
    <property type="evidence" value="ECO:0007669"/>
    <property type="project" value="TreeGrafter"/>
</dbReference>
<evidence type="ECO:0000313" key="6">
    <source>
        <dbReference type="Proteomes" id="UP000541136"/>
    </source>
</evidence>
<dbReference type="InterPro" id="IPR008331">
    <property type="entry name" value="Ferritin_DPS_dom"/>
</dbReference>
<protein>
    <submittedName>
        <fullName evidence="5">Bacterioferritin</fullName>
        <ecNumber evidence="5">1.16.3.1</ecNumber>
    </submittedName>
</protein>
<evidence type="ECO:0000256" key="3">
    <source>
        <dbReference type="PIRSR" id="PIRSR018063-50"/>
    </source>
</evidence>
<dbReference type="EMBL" id="JACHIB010000005">
    <property type="protein sequence ID" value="MBB6083027.1"/>
    <property type="molecule type" value="Genomic_DNA"/>
</dbReference>
<dbReference type="PROSITE" id="PS50905">
    <property type="entry name" value="FERRITIN_LIKE"/>
    <property type="match status" value="1"/>
</dbReference>
<dbReference type="GO" id="GO:0004322">
    <property type="term" value="F:ferroxidase activity"/>
    <property type="evidence" value="ECO:0007669"/>
    <property type="project" value="UniProtKB-EC"/>
</dbReference>
<dbReference type="GO" id="GO:0006879">
    <property type="term" value="P:intracellular iron ion homeostasis"/>
    <property type="evidence" value="ECO:0007669"/>
    <property type="project" value="UniProtKB-KW"/>
</dbReference>
<sequence length="186" mass="20971">MNDEIRQAPPCRPNALETPIDVAAIRAVARNLEEGAVTSDYAGHREEILALLDSALATELLCVLRYKRHYHTATGLANMSIKAEFLEHAREEQEHADQIAERIVQLNGTPDFDPATLAQRSHAEYDESLDIRDMIRANLVAERVAVESYRQMIEKIGDVDPTTTLLLTRILAQEQEHADDMRDLLD</sequence>
<gene>
    <name evidence="5" type="ORF">HNR28_001062</name>
</gene>
<keyword evidence="3" id="KW-0479">Metal-binding</keyword>
<dbReference type="InterPro" id="IPR014490">
    <property type="entry name" value="Dps-like"/>
</dbReference>
<dbReference type="AlphaFoldDB" id="A0A7W9TP59"/>
<dbReference type="RefSeq" id="WP_151024381.1">
    <property type="nucleotide sequence ID" value="NZ_JACHIB010000005.1"/>
</dbReference>
<dbReference type="PANTHER" id="PTHR30295:SF1">
    <property type="entry name" value="DNA PROTECTION DURING STARVATION PROTEIN"/>
    <property type="match status" value="1"/>
</dbReference>
<dbReference type="EC" id="1.16.3.1" evidence="5"/>
<feature type="binding site" evidence="3">
    <location>
        <position position="59"/>
    </location>
    <ligand>
        <name>Fe cation</name>
        <dbReference type="ChEBI" id="CHEBI:24875"/>
    </ligand>
</feature>
<keyword evidence="2 3" id="KW-0408">Iron</keyword>
<comment type="caution">
    <text evidence="5">The sequence shown here is derived from an EMBL/GenBank/DDBJ whole genome shotgun (WGS) entry which is preliminary data.</text>
</comment>